<dbReference type="Proteomes" id="UP001164459">
    <property type="component" value="Chromosome"/>
</dbReference>
<evidence type="ECO:0000313" key="2">
    <source>
        <dbReference type="EMBL" id="WAS95738.1"/>
    </source>
</evidence>
<protein>
    <submittedName>
        <fullName evidence="2">DUF6289 family protein</fullName>
    </submittedName>
</protein>
<organism evidence="2 3">
    <name type="scientific">Nannocystis punicea</name>
    <dbReference type="NCBI Taxonomy" id="2995304"/>
    <lineage>
        <taxon>Bacteria</taxon>
        <taxon>Pseudomonadati</taxon>
        <taxon>Myxococcota</taxon>
        <taxon>Polyangia</taxon>
        <taxon>Nannocystales</taxon>
        <taxon>Nannocystaceae</taxon>
        <taxon>Nannocystis</taxon>
    </lineage>
</organism>
<accession>A0ABY7H8Z7</accession>
<sequence length="79" mass="8194">MNKAGLIVLFLATFAAGALLSAPSADAASNCTYYSDAAHSSVVGQYGYDCCNNKVAWGSKTQYSQCGACFICYPPPPNG</sequence>
<feature type="chain" id="PRO_5045307602" evidence="1">
    <location>
        <begin position="28"/>
        <end position="79"/>
    </location>
</feature>
<proteinExistence type="predicted"/>
<dbReference type="Pfam" id="PF19806">
    <property type="entry name" value="DUF6289"/>
    <property type="match status" value="1"/>
</dbReference>
<evidence type="ECO:0000313" key="3">
    <source>
        <dbReference type="Proteomes" id="UP001164459"/>
    </source>
</evidence>
<dbReference type="RefSeq" id="WP_269038082.1">
    <property type="nucleotide sequence ID" value="NZ_CP114040.1"/>
</dbReference>
<reference evidence="2" key="1">
    <citation type="submission" date="2022-11" db="EMBL/GenBank/DDBJ databases">
        <title>Minimal conservation of predation-associated metabolite biosynthetic gene clusters underscores biosynthetic potential of Myxococcota including descriptions for ten novel species: Archangium lansinium sp. nov., Myxococcus landrumus sp. nov., Nannocystis bai.</title>
        <authorList>
            <person name="Ahearne A."/>
            <person name="Stevens C."/>
            <person name="Dowd S."/>
        </authorList>
    </citation>
    <scope>NUCLEOTIDE SEQUENCE</scope>
    <source>
        <strain evidence="2">Fl3</strain>
    </source>
</reference>
<keyword evidence="1" id="KW-0732">Signal</keyword>
<dbReference type="InterPro" id="IPR046256">
    <property type="entry name" value="DUF6289"/>
</dbReference>
<keyword evidence="3" id="KW-1185">Reference proteome</keyword>
<dbReference type="EMBL" id="CP114040">
    <property type="protein sequence ID" value="WAS95738.1"/>
    <property type="molecule type" value="Genomic_DNA"/>
</dbReference>
<name>A0ABY7H8Z7_9BACT</name>
<gene>
    <name evidence="2" type="ORF">O0S08_06210</name>
</gene>
<feature type="signal peptide" evidence="1">
    <location>
        <begin position="1"/>
        <end position="27"/>
    </location>
</feature>
<evidence type="ECO:0000256" key="1">
    <source>
        <dbReference type="SAM" id="SignalP"/>
    </source>
</evidence>